<gene>
    <name evidence="1" type="ORF">M099_4666</name>
</gene>
<organism evidence="1 2">
    <name type="scientific">Phocaeicola vulgatus str. 3975 RP4</name>
    <dbReference type="NCBI Taxonomy" id="1339352"/>
    <lineage>
        <taxon>Bacteria</taxon>
        <taxon>Pseudomonadati</taxon>
        <taxon>Bacteroidota</taxon>
        <taxon>Bacteroidia</taxon>
        <taxon>Bacteroidales</taxon>
        <taxon>Bacteroidaceae</taxon>
        <taxon>Phocaeicola</taxon>
    </lineage>
</organism>
<comment type="caution">
    <text evidence="1">The sequence shown here is derived from an EMBL/GenBank/DDBJ whole genome shotgun (WGS) entry which is preliminary data.</text>
</comment>
<dbReference type="PATRIC" id="fig|1339352.3.peg.4367"/>
<sequence>MLCIYRSKANFAENMANNVKKRVKVPASTPKRKQRMVCLMSEEEVRIVDCYLKKYKITNKARWLRETVLTFIHQKMEEDYPTLFNEHDMRR</sequence>
<protein>
    <submittedName>
        <fullName evidence="1">Uncharacterized protein</fullName>
    </submittedName>
</protein>
<dbReference type="Proteomes" id="UP000027661">
    <property type="component" value="Unassembled WGS sequence"/>
</dbReference>
<dbReference type="EMBL" id="JNHM01000184">
    <property type="protein sequence ID" value="KDS42617.1"/>
    <property type="molecule type" value="Genomic_DNA"/>
</dbReference>
<proteinExistence type="predicted"/>
<accession>A0A069S7V4</accession>
<evidence type="ECO:0000313" key="2">
    <source>
        <dbReference type="Proteomes" id="UP000027661"/>
    </source>
</evidence>
<reference evidence="1 2" key="1">
    <citation type="submission" date="2014-04" db="EMBL/GenBank/DDBJ databases">
        <authorList>
            <person name="Sears C."/>
            <person name="Carroll K."/>
            <person name="Sack B.R."/>
            <person name="Qadri F."/>
            <person name="Myers L.L."/>
            <person name="Chung G.-T."/>
            <person name="Escheverria P."/>
            <person name="Fraser C.M."/>
            <person name="Sadzewicz L."/>
            <person name="Shefchek K.A."/>
            <person name="Tallon L."/>
            <person name="Das S.P."/>
            <person name="Daugherty S."/>
            <person name="Mongodin E.F."/>
        </authorList>
    </citation>
    <scope>NUCLEOTIDE SEQUENCE [LARGE SCALE GENOMIC DNA]</scope>
    <source>
        <strain evidence="1 2">3975 RP4</strain>
    </source>
</reference>
<evidence type="ECO:0000313" key="1">
    <source>
        <dbReference type="EMBL" id="KDS42617.1"/>
    </source>
</evidence>
<name>A0A069S7V4_PHOVU</name>
<dbReference type="AlphaFoldDB" id="A0A069S7V4"/>